<reference evidence="4 5" key="1">
    <citation type="submission" date="2024-11" db="EMBL/GenBank/DDBJ databases">
        <title>A near-complete genome assembly of Cinchona calisaya.</title>
        <authorList>
            <person name="Lian D.C."/>
            <person name="Zhao X.W."/>
            <person name="Wei L."/>
        </authorList>
    </citation>
    <scope>NUCLEOTIDE SEQUENCE [LARGE SCALE GENOMIC DNA]</scope>
    <source>
        <tissue evidence="4">Nenye</tissue>
    </source>
</reference>
<protein>
    <recommendedName>
        <fullName evidence="6">Ribosomal protein S21</fullName>
    </recommendedName>
</protein>
<dbReference type="InterPro" id="IPR001911">
    <property type="entry name" value="Ribosomal_bS21"/>
</dbReference>
<dbReference type="GO" id="GO:0005840">
    <property type="term" value="C:ribosome"/>
    <property type="evidence" value="ECO:0007669"/>
    <property type="project" value="UniProtKB-KW"/>
</dbReference>
<sequence>MMNVVAKYVPTILNRSCPALNSLNQSRGVRVQVRNGNLEQALGFMQRKMQSSGMERLIKREQTHHIKNSEKRVLARKALQRKVRSQELARKLKSILVKKVRGL</sequence>
<dbReference type="EMBL" id="JBJUIK010000017">
    <property type="protein sequence ID" value="KAL3497946.1"/>
    <property type="molecule type" value="Genomic_DNA"/>
</dbReference>
<evidence type="ECO:0000313" key="4">
    <source>
        <dbReference type="EMBL" id="KAL3497946.1"/>
    </source>
</evidence>
<proteinExistence type="inferred from homology"/>
<name>A0ABD2XS71_9GENT</name>
<keyword evidence="2" id="KW-0689">Ribosomal protein</keyword>
<accession>A0ABD2XS71</accession>
<organism evidence="4 5">
    <name type="scientific">Cinchona calisaya</name>
    <dbReference type="NCBI Taxonomy" id="153742"/>
    <lineage>
        <taxon>Eukaryota</taxon>
        <taxon>Viridiplantae</taxon>
        <taxon>Streptophyta</taxon>
        <taxon>Embryophyta</taxon>
        <taxon>Tracheophyta</taxon>
        <taxon>Spermatophyta</taxon>
        <taxon>Magnoliopsida</taxon>
        <taxon>eudicotyledons</taxon>
        <taxon>Gunneridae</taxon>
        <taxon>Pentapetalae</taxon>
        <taxon>asterids</taxon>
        <taxon>lamiids</taxon>
        <taxon>Gentianales</taxon>
        <taxon>Rubiaceae</taxon>
        <taxon>Cinchonoideae</taxon>
        <taxon>Cinchoneae</taxon>
        <taxon>Cinchona</taxon>
    </lineage>
</organism>
<gene>
    <name evidence="4" type="ORF">ACH5RR_040678</name>
</gene>
<dbReference type="PANTHER" id="PTHR37228">
    <property type="entry name" value="RIBOSOMAL PROTEIN S21 FAMILY PROTEIN"/>
    <property type="match status" value="1"/>
</dbReference>
<comment type="similarity">
    <text evidence="1">Belongs to the bacterial ribosomal protein bS21 family.</text>
</comment>
<keyword evidence="5" id="KW-1185">Reference proteome</keyword>
<evidence type="ECO:0000256" key="2">
    <source>
        <dbReference type="ARBA" id="ARBA00022980"/>
    </source>
</evidence>
<dbReference type="Proteomes" id="UP001630127">
    <property type="component" value="Unassembled WGS sequence"/>
</dbReference>
<evidence type="ECO:0008006" key="6">
    <source>
        <dbReference type="Google" id="ProtNLM"/>
    </source>
</evidence>
<keyword evidence="3" id="KW-0687">Ribonucleoprotein</keyword>
<evidence type="ECO:0000256" key="3">
    <source>
        <dbReference type="ARBA" id="ARBA00023274"/>
    </source>
</evidence>
<comment type="caution">
    <text evidence="4">The sequence shown here is derived from an EMBL/GenBank/DDBJ whole genome shotgun (WGS) entry which is preliminary data.</text>
</comment>
<evidence type="ECO:0000313" key="5">
    <source>
        <dbReference type="Proteomes" id="UP001630127"/>
    </source>
</evidence>
<dbReference type="AlphaFoldDB" id="A0ABD2XS71"/>
<dbReference type="GO" id="GO:1990904">
    <property type="term" value="C:ribonucleoprotein complex"/>
    <property type="evidence" value="ECO:0007669"/>
    <property type="project" value="UniProtKB-KW"/>
</dbReference>
<evidence type="ECO:0000256" key="1">
    <source>
        <dbReference type="ARBA" id="ARBA00006640"/>
    </source>
</evidence>
<dbReference type="PANTHER" id="PTHR37228:SF1">
    <property type="entry name" value="RIBOSOMAL PROTEIN S21 FAMILY PROTEIN"/>
    <property type="match status" value="1"/>
</dbReference>
<dbReference type="Pfam" id="PF01165">
    <property type="entry name" value="Ribosomal_S21"/>
    <property type="match status" value="1"/>
</dbReference>